<dbReference type="OrthoDB" id="9785233at2"/>
<evidence type="ECO:0000259" key="6">
    <source>
        <dbReference type="Pfam" id="PF13860"/>
    </source>
</evidence>
<keyword evidence="7" id="KW-0969">Cilium</keyword>
<comment type="similarity">
    <text evidence="1 5">Belongs to the FlgD family.</text>
</comment>
<protein>
    <recommendedName>
        <fullName evidence="2 5">Basal-body rod modification protein FlgD</fullName>
    </recommendedName>
</protein>
<evidence type="ECO:0000313" key="7">
    <source>
        <dbReference type="EMBL" id="PWC28252.1"/>
    </source>
</evidence>
<dbReference type="InterPro" id="IPR025965">
    <property type="entry name" value="FlgD/Vpr_Ig-like"/>
</dbReference>
<evidence type="ECO:0000256" key="1">
    <source>
        <dbReference type="ARBA" id="ARBA00010577"/>
    </source>
</evidence>
<dbReference type="Proteomes" id="UP000245048">
    <property type="component" value="Unassembled WGS sequence"/>
</dbReference>
<keyword evidence="3 5" id="KW-1005">Bacterial flagellum biogenesis</keyword>
<accession>A0A2U1V2X7</accession>
<dbReference type="AlphaFoldDB" id="A0A2U1V2X7"/>
<proteinExistence type="inferred from homology"/>
<feature type="domain" description="FlgD/Vpr Ig-like" evidence="6">
    <location>
        <begin position="126"/>
        <end position="182"/>
    </location>
</feature>
<evidence type="ECO:0000256" key="3">
    <source>
        <dbReference type="ARBA" id="ARBA00022795"/>
    </source>
</evidence>
<keyword evidence="8" id="KW-1185">Reference proteome</keyword>
<dbReference type="GO" id="GO:0044781">
    <property type="term" value="P:bacterial-type flagellum organization"/>
    <property type="evidence" value="ECO:0007669"/>
    <property type="project" value="UniProtKB-UniRule"/>
</dbReference>
<dbReference type="Pfam" id="PF03963">
    <property type="entry name" value="FlgD"/>
    <property type="match status" value="1"/>
</dbReference>
<reference evidence="8" key="1">
    <citation type="submission" date="2017-10" db="EMBL/GenBank/DDBJ databases">
        <authorList>
            <person name="Toshchakov S.V."/>
            <person name="Goeva M.A."/>
        </authorList>
    </citation>
    <scope>NUCLEOTIDE SEQUENCE [LARGE SCALE GENOMIC DNA]</scope>
    <source>
        <strain evidence="8">JR1/69-1-13</strain>
    </source>
</reference>
<evidence type="ECO:0000256" key="4">
    <source>
        <dbReference type="ARBA" id="ARBA00024746"/>
    </source>
</evidence>
<evidence type="ECO:0000313" key="8">
    <source>
        <dbReference type="Proteomes" id="UP000245048"/>
    </source>
</evidence>
<dbReference type="InterPro" id="IPR005648">
    <property type="entry name" value="FlgD"/>
</dbReference>
<dbReference type="EMBL" id="PDOA01000008">
    <property type="protein sequence ID" value="PWC28252.1"/>
    <property type="molecule type" value="Genomic_DNA"/>
</dbReference>
<evidence type="ECO:0000256" key="5">
    <source>
        <dbReference type="RuleBase" id="RU362076"/>
    </source>
</evidence>
<keyword evidence="7" id="KW-0282">Flagellum</keyword>
<evidence type="ECO:0000256" key="2">
    <source>
        <dbReference type="ARBA" id="ARBA00016013"/>
    </source>
</evidence>
<dbReference type="Gene3D" id="2.30.30.910">
    <property type="match status" value="1"/>
</dbReference>
<dbReference type="Pfam" id="PF13860">
    <property type="entry name" value="FlgD_ig"/>
    <property type="match status" value="1"/>
</dbReference>
<comment type="caution">
    <text evidence="7">The sequence shown here is derived from an EMBL/GenBank/DDBJ whole genome shotgun (WGS) entry which is preliminary data.</text>
</comment>
<keyword evidence="7" id="KW-0966">Cell projection</keyword>
<dbReference type="Gene3D" id="2.60.40.4070">
    <property type="match status" value="1"/>
</dbReference>
<organism evidence="7 8">
    <name type="scientific">Teichococcus aestuarii</name>
    <dbReference type="NCBI Taxonomy" id="568898"/>
    <lineage>
        <taxon>Bacteria</taxon>
        <taxon>Pseudomonadati</taxon>
        <taxon>Pseudomonadota</taxon>
        <taxon>Alphaproteobacteria</taxon>
        <taxon>Acetobacterales</taxon>
        <taxon>Roseomonadaceae</taxon>
        <taxon>Roseomonas</taxon>
    </lineage>
</organism>
<comment type="function">
    <text evidence="4 5">Required for flagellar hook formation. May act as a scaffolding protein.</text>
</comment>
<dbReference type="RefSeq" id="WP_109517479.1">
    <property type="nucleotide sequence ID" value="NZ_JBHSCH010000065.1"/>
</dbReference>
<sequence length="226" mass="22925">MAITDSAAITTATTAARGTASGNAATSLAGDMQSFLMLLTTQLQNQDPLQPLDPTQFTTQLSQFAAVEQQIATNRNMEALLELQNAAAMLTAAPLMGQEITVATDSVGLQDGTAQKLNLPALKEAGGASGALVTITDAAGTVLRQAAVPLGEAATAWRWDGRDSRGALLADGAYKLSVAGTDARGVASSTLDVTVTDQVDSITRSGAGPKLGLGALTVGLEALRGL</sequence>
<gene>
    <name evidence="7" type="ORF">CR165_13230</name>
</gene>
<name>A0A2U1V2X7_9PROT</name>